<gene>
    <name evidence="1" type="ORF">GK047_20200</name>
</gene>
<organism evidence="1">
    <name type="scientific">Paenibacillus sp. SYP-B3998</name>
    <dbReference type="NCBI Taxonomy" id="2678564"/>
    <lineage>
        <taxon>Bacteria</taxon>
        <taxon>Bacillati</taxon>
        <taxon>Bacillota</taxon>
        <taxon>Bacilli</taxon>
        <taxon>Bacillales</taxon>
        <taxon>Paenibacillaceae</taxon>
        <taxon>Paenibacillus</taxon>
    </lineage>
</organism>
<dbReference type="Gene3D" id="3.40.50.1980">
    <property type="entry name" value="Nitrogenase molybdenum iron protein domain"/>
    <property type="match status" value="1"/>
</dbReference>
<comment type="caution">
    <text evidence="1">The sequence shown here is derived from an EMBL/GenBank/DDBJ whole genome shotgun (WGS) entry which is preliminary data.</text>
</comment>
<sequence length="78" mass="9041">MHDLNHVYRLVLLYHSYTETSEEQLKALTESKIWQGPPAVKNGNVIPLDYKTHFYFDAKSILGQIDTLTETMLEQTSK</sequence>
<dbReference type="RefSeq" id="WP_163950948.1">
    <property type="nucleotide sequence ID" value="NZ_JAAIKC010000009.1"/>
</dbReference>
<reference evidence="1" key="1">
    <citation type="submission" date="2020-02" db="EMBL/GenBank/DDBJ databases">
        <authorList>
            <person name="Shen X.-R."/>
            <person name="Zhang Y.-X."/>
        </authorList>
    </citation>
    <scope>NUCLEOTIDE SEQUENCE</scope>
    <source>
        <strain evidence="1">SYP-B3998</strain>
    </source>
</reference>
<accession>A0A6G4A3V3</accession>
<proteinExistence type="predicted"/>
<name>A0A6G4A3V3_9BACL</name>
<dbReference type="AlphaFoldDB" id="A0A6G4A3V3"/>
<dbReference type="EMBL" id="JAAIKC010000009">
    <property type="protein sequence ID" value="NEW08327.1"/>
    <property type="molecule type" value="Genomic_DNA"/>
</dbReference>
<protein>
    <submittedName>
        <fullName evidence="1">Uncharacterized protein</fullName>
    </submittedName>
</protein>
<evidence type="ECO:0000313" key="1">
    <source>
        <dbReference type="EMBL" id="NEW08327.1"/>
    </source>
</evidence>
<dbReference type="SUPFAM" id="SSF53807">
    <property type="entry name" value="Helical backbone' metal receptor"/>
    <property type="match status" value="1"/>
</dbReference>